<evidence type="ECO:0000256" key="3">
    <source>
        <dbReference type="ARBA" id="ARBA00023163"/>
    </source>
</evidence>
<evidence type="ECO:0000256" key="2">
    <source>
        <dbReference type="ARBA" id="ARBA00023125"/>
    </source>
</evidence>
<dbReference type="InterPro" id="IPR009057">
    <property type="entry name" value="Homeodomain-like_sf"/>
</dbReference>
<evidence type="ECO:0000256" key="1">
    <source>
        <dbReference type="ARBA" id="ARBA00023015"/>
    </source>
</evidence>
<dbReference type="PROSITE" id="PS01124">
    <property type="entry name" value="HTH_ARAC_FAMILY_2"/>
    <property type="match status" value="1"/>
</dbReference>
<dbReference type="SMART" id="SM00342">
    <property type="entry name" value="HTH_ARAC"/>
    <property type="match status" value="1"/>
</dbReference>
<evidence type="ECO:0000313" key="6">
    <source>
        <dbReference type="EMBL" id="RAV21574.1"/>
    </source>
</evidence>
<dbReference type="EMBL" id="QMFB01000004">
    <property type="protein sequence ID" value="RAV21574.1"/>
    <property type="molecule type" value="Genomic_DNA"/>
</dbReference>
<feature type="transmembrane region" description="Helical" evidence="4">
    <location>
        <begin position="54"/>
        <end position="77"/>
    </location>
</feature>
<comment type="caution">
    <text evidence="6">The sequence shown here is derived from an EMBL/GenBank/DDBJ whole genome shotgun (WGS) entry which is preliminary data.</text>
</comment>
<evidence type="ECO:0000256" key="4">
    <source>
        <dbReference type="SAM" id="Phobius"/>
    </source>
</evidence>
<dbReference type="GO" id="GO:0003700">
    <property type="term" value="F:DNA-binding transcription factor activity"/>
    <property type="evidence" value="ECO:0007669"/>
    <property type="project" value="InterPro"/>
</dbReference>
<proteinExistence type="predicted"/>
<keyword evidence="2" id="KW-0238">DNA-binding</keyword>
<keyword evidence="3" id="KW-0804">Transcription</keyword>
<dbReference type="InterPro" id="IPR018060">
    <property type="entry name" value="HTH_AraC"/>
</dbReference>
<feature type="transmembrane region" description="Helical" evidence="4">
    <location>
        <begin position="331"/>
        <end position="353"/>
    </location>
</feature>
<keyword evidence="7" id="KW-1185">Reference proteome</keyword>
<dbReference type="AlphaFoldDB" id="A0A329MP97"/>
<dbReference type="SUPFAM" id="SSF46689">
    <property type="entry name" value="Homeodomain-like"/>
    <property type="match status" value="2"/>
</dbReference>
<dbReference type="Gene3D" id="1.10.10.60">
    <property type="entry name" value="Homeodomain-like"/>
    <property type="match status" value="2"/>
</dbReference>
<dbReference type="GO" id="GO:0043565">
    <property type="term" value="F:sequence-specific DNA binding"/>
    <property type="evidence" value="ECO:0007669"/>
    <property type="project" value="InterPro"/>
</dbReference>
<dbReference type="Proteomes" id="UP000250369">
    <property type="component" value="Unassembled WGS sequence"/>
</dbReference>
<sequence length="772" mass="89631">MDTITSEGEKHRQRAFKLTLDAYSSPTLEVGVSYANLMKNLQQILFVRNRSNSLFLRLLGGFLCIILLLGSLTIYSISVSKQNVRQEIVKYNTLMLENTRNSYEKHLDLIKRQMYLYFFSEEVQRLQNSPRYVNFPLIMREISAWVSNPYLFIDNIVFYLKHGELVQEKGTTTNADAMFNVFYKSREYPLDFWRQQFTEPYTYRVFPAATFTNVIFRDRPQTQGELIPIMIKNQENQDFYMIVFLNAVKMYEAFHQSTHNDFIIYDDLGQTLFKSEGQESFMSLHDLQKYGSSEFIESNKYHFVTTGAGTGFNYVYRIPVERIANQSRLNITLVVIMTAAIALSVVIAFLFAARINNPLKKVIESIRSMNDDAPFRSNIKEFNIISDEIHGNHLMRKQLSFMNHLKAIRNHEHDTINLDFADKPFVFVLFQIQYDQQEPSLQASLQRWVYYMKTYIDSMLKPVFPDSLTFQIERGQILSLVFTEQIKDLARLLEQMKYVFDHDRQHGIVTISISSVYSDSARLTAAYEEAQELVGERQLIDETQIVRSRTASQMAVGFSPDQEKELEANLREGNIPQLTVLMERLFAKWRSKEPTAAAMLRFAESMTGKIRNAVTPFQLDPVQLESILEKAGEKIRQCATIRELELLLLDWVKRTAEAVKEKKEEKHPVTSFVIDYINDHLSEDIYVDVLAEKLKMSSGYLSTYFKGKTGKSIVDYINETRIAKAASLLADNDMKIHDAAKAVGYQNLTSFNRMFKKYTGLTPSEYRKRTDE</sequence>
<name>A0A329MP97_9BACL</name>
<accession>A0A329MP97</accession>
<dbReference type="Pfam" id="PF12833">
    <property type="entry name" value="HTH_18"/>
    <property type="match status" value="1"/>
</dbReference>
<keyword evidence="4" id="KW-0812">Transmembrane</keyword>
<evidence type="ECO:0000313" key="7">
    <source>
        <dbReference type="Proteomes" id="UP000250369"/>
    </source>
</evidence>
<protein>
    <recommendedName>
        <fullName evidence="5">HTH araC/xylS-type domain-containing protein</fullName>
    </recommendedName>
</protein>
<feature type="domain" description="HTH araC/xylS-type" evidence="5">
    <location>
        <begin position="671"/>
        <end position="769"/>
    </location>
</feature>
<keyword evidence="1" id="KW-0805">Transcription regulation</keyword>
<keyword evidence="4" id="KW-1133">Transmembrane helix</keyword>
<organism evidence="6 7">
    <name type="scientific">Paenibacillus contaminans</name>
    <dbReference type="NCBI Taxonomy" id="450362"/>
    <lineage>
        <taxon>Bacteria</taxon>
        <taxon>Bacillati</taxon>
        <taxon>Bacillota</taxon>
        <taxon>Bacilli</taxon>
        <taxon>Bacillales</taxon>
        <taxon>Paenibacillaceae</taxon>
        <taxon>Paenibacillus</taxon>
    </lineage>
</organism>
<dbReference type="PRINTS" id="PR00032">
    <property type="entry name" value="HTHARAC"/>
</dbReference>
<keyword evidence="4" id="KW-0472">Membrane</keyword>
<dbReference type="InterPro" id="IPR020449">
    <property type="entry name" value="Tscrpt_reg_AraC-type_HTH"/>
</dbReference>
<dbReference type="PANTHER" id="PTHR43280">
    <property type="entry name" value="ARAC-FAMILY TRANSCRIPTIONAL REGULATOR"/>
    <property type="match status" value="1"/>
</dbReference>
<gene>
    <name evidence="6" type="ORF">DQG23_09945</name>
</gene>
<dbReference type="PANTHER" id="PTHR43280:SF28">
    <property type="entry name" value="HTH-TYPE TRANSCRIPTIONAL ACTIVATOR RHAS"/>
    <property type="match status" value="1"/>
</dbReference>
<reference evidence="6 7" key="1">
    <citation type="journal article" date="2009" name="Int. J. Syst. Evol. Microbiol.">
        <title>Paenibacillus contaminans sp. nov., isolated from a contaminated laboratory plate.</title>
        <authorList>
            <person name="Chou J.H."/>
            <person name="Lee J.H."/>
            <person name="Lin M.C."/>
            <person name="Chang P.S."/>
            <person name="Arun A.B."/>
            <person name="Young C.C."/>
            <person name="Chen W.M."/>
        </authorList>
    </citation>
    <scope>NUCLEOTIDE SEQUENCE [LARGE SCALE GENOMIC DNA]</scope>
    <source>
        <strain evidence="6 7">CKOBP-6</strain>
    </source>
</reference>
<evidence type="ECO:0000259" key="5">
    <source>
        <dbReference type="PROSITE" id="PS01124"/>
    </source>
</evidence>